<feature type="chain" id="PRO_5040281944" evidence="2">
    <location>
        <begin position="23"/>
        <end position="153"/>
    </location>
</feature>
<evidence type="ECO:0000313" key="3">
    <source>
        <dbReference type="EMBL" id="CAB9506284.1"/>
    </source>
</evidence>
<feature type="region of interest" description="Disordered" evidence="1">
    <location>
        <begin position="88"/>
        <end position="153"/>
    </location>
</feature>
<proteinExistence type="predicted"/>
<evidence type="ECO:0000256" key="1">
    <source>
        <dbReference type="SAM" id="MobiDB-lite"/>
    </source>
</evidence>
<evidence type="ECO:0000256" key="2">
    <source>
        <dbReference type="SAM" id="SignalP"/>
    </source>
</evidence>
<reference evidence="3" key="1">
    <citation type="submission" date="2020-06" db="EMBL/GenBank/DDBJ databases">
        <authorList>
            <consortium name="Plant Systems Biology data submission"/>
        </authorList>
    </citation>
    <scope>NUCLEOTIDE SEQUENCE</scope>
    <source>
        <strain evidence="3">D6</strain>
    </source>
</reference>
<feature type="compositionally biased region" description="Acidic residues" evidence="1">
    <location>
        <begin position="143"/>
        <end position="153"/>
    </location>
</feature>
<dbReference type="AlphaFoldDB" id="A0A9N8DUN5"/>
<organism evidence="3 4">
    <name type="scientific">Seminavis robusta</name>
    <dbReference type="NCBI Taxonomy" id="568900"/>
    <lineage>
        <taxon>Eukaryota</taxon>
        <taxon>Sar</taxon>
        <taxon>Stramenopiles</taxon>
        <taxon>Ochrophyta</taxon>
        <taxon>Bacillariophyta</taxon>
        <taxon>Bacillariophyceae</taxon>
        <taxon>Bacillariophycidae</taxon>
        <taxon>Naviculales</taxon>
        <taxon>Naviculaceae</taxon>
        <taxon>Seminavis</taxon>
    </lineage>
</organism>
<dbReference type="EMBL" id="CAICTM010000260">
    <property type="protein sequence ID" value="CAB9506284.1"/>
    <property type="molecule type" value="Genomic_DNA"/>
</dbReference>
<dbReference type="OrthoDB" id="46686at2759"/>
<accession>A0A9N8DUN5</accession>
<gene>
    <name evidence="3" type="ORF">SEMRO_261_G101820.1</name>
</gene>
<protein>
    <submittedName>
        <fullName evidence="3">Uncharacterized protein</fullName>
    </submittedName>
</protein>
<dbReference type="PROSITE" id="PS51257">
    <property type="entry name" value="PROKAR_LIPOPROTEIN"/>
    <property type="match status" value="1"/>
</dbReference>
<keyword evidence="2" id="KW-0732">Signal</keyword>
<feature type="signal peptide" evidence="2">
    <location>
        <begin position="1"/>
        <end position="22"/>
    </location>
</feature>
<sequence>MNKLLLSLALLSAACLAPRADAFVSPQVVVGKNTALFSSSPEEQPEEKPEGLILDASAVQEQMGKLRSKYPTSEADYLAAARKRAEMKVESQNSASTAEDWKKVAMEKEKQPGGRSDDWEASKAEAGNEDSQILIPVDLSGEGGEEEEPKLLL</sequence>
<name>A0A9N8DUN5_9STRA</name>
<evidence type="ECO:0000313" key="4">
    <source>
        <dbReference type="Proteomes" id="UP001153069"/>
    </source>
</evidence>
<comment type="caution">
    <text evidence="3">The sequence shown here is derived from an EMBL/GenBank/DDBJ whole genome shotgun (WGS) entry which is preliminary data.</text>
</comment>
<keyword evidence="4" id="KW-1185">Reference proteome</keyword>
<feature type="compositionally biased region" description="Basic and acidic residues" evidence="1">
    <location>
        <begin position="99"/>
        <end position="123"/>
    </location>
</feature>
<dbReference type="Proteomes" id="UP001153069">
    <property type="component" value="Unassembled WGS sequence"/>
</dbReference>